<dbReference type="GO" id="GO:0009630">
    <property type="term" value="P:gravitropism"/>
    <property type="evidence" value="ECO:0007669"/>
    <property type="project" value="UniProtKB-ARBA"/>
</dbReference>
<evidence type="ECO:0000256" key="1">
    <source>
        <dbReference type="ARBA" id="ARBA00022604"/>
    </source>
</evidence>
<sequence>MEEKDNKIFGWMQSKLNGKQATRRPNSVSANQNRLQKPCKEEFSDWPHGLLAIGTFGSVKKEDPERCNLQGSQNSCQDHQQDIVSEEIRELQKELELILHNQVPVESGLEEDLETHDLPLEKFFNCLCLEEVERTTGETVCDELAEKESPLQHSTNVVLSKGKDIQLDNKSNDISKKSLSFLLKKMFLCRRGFVLTPTPSLRDSLPESRIDKYSRMEKILRAMLHKKIYPQSSSPKVTGKKYLENRHMSKTDSEDEMHQDGSKWVKTDSECKSLIC</sequence>
<dbReference type="AlphaFoldDB" id="A0ABC8S104"/>
<name>A0ABC8S104_9AQUA</name>
<dbReference type="InterPro" id="IPR044683">
    <property type="entry name" value="LAZY"/>
</dbReference>
<dbReference type="Proteomes" id="UP001642360">
    <property type="component" value="Unassembled WGS sequence"/>
</dbReference>
<protein>
    <submittedName>
        <fullName evidence="4">Uncharacterized protein</fullName>
    </submittedName>
</protein>
<evidence type="ECO:0000256" key="2">
    <source>
        <dbReference type="ARBA" id="ARBA00024198"/>
    </source>
</evidence>
<accession>A0ABC8S104</accession>
<dbReference type="PANTHER" id="PTHR34045">
    <property type="entry name" value="OS03G0406300 PROTEIN"/>
    <property type="match status" value="1"/>
</dbReference>
<evidence type="ECO:0000256" key="3">
    <source>
        <dbReference type="SAM" id="MobiDB-lite"/>
    </source>
</evidence>
<keyword evidence="1" id="KW-0341">Growth regulation</keyword>
<organism evidence="4 5">
    <name type="scientific">Ilex paraguariensis</name>
    <name type="common">yerba mate</name>
    <dbReference type="NCBI Taxonomy" id="185542"/>
    <lineage>
        <taxon>Eukaryota</taxon>
        <taxon>Viridiplantae</taxon>
        <taxon>Streptophyta</taxon>
        <taxon>Embryophyta</taxon>
        <taxon>Tracheophyta</taxon>
        <taxon>Spermatophyta</taxon>
        <taxon>Magnoliopsida</taxon>
        <taxon>eudicotyledons</taxon>
        <taxon>Gunneridae</taxon>
        <taxon>Pentapetalae</taxon>
        <taxon>asterids</taxon>
        <taxon>campanulids</taxon>
        <taxon>Aquifoliales</taxon>
        <taxon>Aquifoliaceae</taxon>
        <taxon>Ilex</taxon>
    </lineage>
</organism>
<keyword evidence="5" id="KW-1185">Reference proteome</keyword>
<feature type="compositionally biased region" description="Polar residues" evidence="3">
    <location>
        <begin position="14"/>
        <end position="35"/>
    </location>
</feature>
<evidence type="ECO:0000313" key="4">
    <source>
        <dbReference type="EMBL" id="CAK9149475.1"/>
    </source>
</evidence>
<dbReference type="EMBL" id="CAUOFW020001881">
    <property type="protein sequence ID" value="CAK9149475.1"/>
    <property type="molecule type" value="Genomic_DNA"/>
</dbReference>
<comment type="caution">
    <text evidence="4">The sequence shown here is derived from an EMBL/GenBank/DDBJ whole genome shotgun (WGS) entry which is preliminary data.</text>
</comment>
<dbReference type="PANTHER" id="PTHR34045:SF3">
    <property type="entry name" value="PROTEIN LAZY 4"/>
    <property type="match status" value="1"/>
</dbReference>
<feature type="region of interest" description="Disordered" evidence="3">
    <location>
        <begin position="1"/>
        <end position="36"/>
    </location>
</feature>
<evidence type="ECO:0000313" key="5">
    <source>
        <dbReference type="Proteomes" id="UP001642360"/>
    </source>
</evidence>
<reference evidence="4 5" key="1">
    <citation type="submission" date="2024-02" db="EMBL/GenBank/DDBJ databases">
        <authorList>
            <person name="Vignale AGUSTIN F."/>
            <person name="Sosa J E."/>
            <person name="Modenutti C."/>
        </authorList>
    </citation>
    <scope>NUCLEOTIDE SEQUENCE [LARGE SCALE GENOMIC DNA]</scope>
</reference>
<gene>
    <name evidence="4" type="ORF">ILEXP_LOCUS17520</name>
</gene>
<proteinExistence type="inferred from homology"/>
<comment type="similarity">
    <text evidence="2">Belongs to the LAZY family.</text>
</comment>